<reference evidence="6 7" key="1">
    <citation type="submission" date="2013-07" db="EMBL/GenBank/DDBJ databases">
        <title>Comparative Genomic and Metabolomic Analysis of Twelve Strains of Pseudoalteromonas luteoviolacea.</title>
        <authorList>
            <person name="Vynne N.G."/>
            <person name="Mansson M."/>
            <person name="Gram L."/>
        </authorList>
    </citation>
    <scope>NUCLEOTIDE SEQUENCE [LARGE SCALE GENOMIC DNA]</scope>
    <source>
        <strain evidence="6 7">H33</strain>
    </source>
</reference>
<evidence type="ECO:0000259" key="5">
    <source>
        <dbReference type="PROSITE" id="PS50937"/>
    </source>
</evidence>
<dbReference type="Pfam" id="PF13411">
    <property type="entry name" value="MerR_1"/>
    <property type="match status" value="1"/>
</dbReference>
<dbReference type="PANTHER" id="PTHR30204">
    <property type="entry name" value="REDOX-CYCLING DRUG-SENSING TRANSCRIPTIONAL ACTIVATOR SOXR"/>
    <property type="match status" value="1"/>
</dbReference>
<gene>
    <name evidence="6" type="ORF">N476_20445</name>
</gene>
<dbReference type="Proteomes" id="UP000076503">
    <property type="component" value="Unassembled WGS sequence"/>
</dbReference>
<keyword evidence="3" id="KW-0238">DNA-binding</keyword>
<protein>
    <recommendedName>
        <fullName evidence="5">HTH merR-type domain-containing protein</fullName>
    </recommendedName>
</protein>
<evidence type="ECO:0000313" key="7">
    <source>
        <dbReference type="Proteomes" id="UP000076503"/>
    </source>
</evidence>
<dbReference type="InterPro" id="IPR047057">
    <property type="entry name" value="MerR_fam"/>
</dbReference>
<dbReference type="InterPro" id="IPR009061">
    <property type="entry name" value="DNA-bd_dom_put_sf"/>
</dbReference>
<sequence length="125" mass="14071">MYIGEVAKKTGLSIKAIRLYEERGLITLPPRKGRYRYYNASHVEILNLIKEAKSLGSTLSQLEAVIVYDNGEVDWPKIESFLIKLKCQLTQQTEILKERIGKVDACLSAINSCPTMLDSAPKGRE</sequence>
<dbReference type="InterPro" id="IPR000551">
    <property type="entry name" value="MerR-type_HTH_dom"/>
</dbReference>
<keyword evidence="1" id="KW-0678">Repressor</keyword>
<feature type="domain" description="HTH merR-type" evidence="5">
    <location>
        <begin position="1"/>
        <end position="68"/>
    </location>
</feature>
<dbReference type="OrthoDB" id="9808480at2"/>
<keyword evidence="2" id="KW-0805">Transcription regulation</keyword>
<comment type="caution">
    <text evidence="6">The sequence shown here is derived from an EMBL/GenBank/DDBJ whole genome shotgun (WGS) entry which is preliminary data.</text>
</comment>
<dbReference type="AlphaFoldDB" id="A0A167DN45"/>
<dbReference type="RefSeq" id="WP_063362749.1">
    <property type="nucleotide sequence ID" value="NZ_AUXZ01000084.1"/>
</dbReference>
<evidence type="ECO:0000256" key="4">
    <source>
        <dbReference type="ARBA" id="ARBA00023163"/>
    </source>
</evidence>
<dbReference type="Gene3D" id="1.10.1660.10">
    <property type="match status" value="1"/>
</dbReference>
<keyword evidence="4" id="KW-0804">Transcription</keyword>
<dbReference type="GO" id="GO:0003700">
    <property type="term" value="F:DNA-binding transcription factor activity"/>
    <property type="evidence" value="ECO:0007669"/>
    <property type="project" value="InterPro"/>
</dbReference>
<name>A0A167DN45_9GAMM</name>
<dbReference type="SUPFAM" id="SSF46955">
    <property type="entry name" value="Putative DNA-binding domain"/>
    <property type="match status" value="1"/>
</dbReference>
<dbReference type="EMBL" id="AUXZ01000084">
    <property type="protein sequence ID" value="KZN49082.1"/>
    <property type="molecule type" value="Genomic_DNA"/>
</dbReference>
<dbReference type="PATRIC" id="fig|1365251.3.peg.3412"/>
<evidence type="ECO:0000256" key="1">
    <source>
        <dbReference type="ARBA" id="ARBA00022491"/>
    </source>
</evidence>
<evidence type="ECO:0000313" key="6">
    <source>
        <dbReference type="EMBL" id="KZN49082.1"/>
    </source>
</evidence>
<dbReference type="PROSITE" id="PS50937">
    <property type="entry name" value="HTH_MERR_2"/>
    <property type="match status" value="1"/>
</dbReference>
<evidence type="ECO:0000256" key="3">
    <source>
        <dbReference type="ARBA" id="ARBA00023125"/>
    </source>
</evidence>
<evidence type="ECO:0000256" key="2">
    <source>
        <dbReference type="ARBA" id="ARBA00023015"/>
    </source>
</evidence>
<dbReference type="PRINTS" id="PR00040">
    <property type="entry name" value="HTHMERR"/>
</dbReference>
<proteinExistence type="predicted"/>
<accession>A0A167DN45</accession>
<dbReference type="SMART" id="SM00422">
    <property type="entry name" value="HTH_MERR"/>
    <property type="match status" value="1"/>
</dbReference>
<organism evidence="6 7">
    <name type="scientific">Pseudoalteromonas luteoviolacea H33</name>
    <dbReference type="NCBI Taxonomy" id="1365251"/>
    <lineage>
        <taxon>Bacteria</taxon>
        <taxon>Pseudomonadati</taxon>
        <taxon>Pseudomonadota</taxon>
        <taxon>Gammaproteobacteria</taxon>
        <taxon>Alteromonadales</taxon>
        <taxon>Pseudoalteromonadaceae</taxon>
        <taxon>Pseudoalteromonas</taxon>
    </lineage>
</organism>
<dbReference type="GO" id="GO:0003677">
    <property type="term" value="F:DNA binding"/>
    <property type="evidence" value="ECO:0007669"/>
    <property type="project" value="UniProtKB-KW"/>
</dbReference>
<dbReference type="PANTHER" id="PTHR30204:SF69">
    <property type="entry name" value="MERR-FAMILY TRANSCRIPTIONAL REGULATOR"/>
    <property type="match status" value="1"/>
</dbReference>
<dbReference type="PROSITE" id="PS00552">
    <property type="entry name" value="HTH_MERR_1"/>
    <property type="match status" value="1"/>
</dbReference>